<evidence type="ECO:0000256" key="5">
    <source>
        <dbReference type="ARBA" id="ARBA00022840"/>
    </source>
</evidence>
<feature type="compositionally biased region" description="Basic and acidic residues" evidence="7">
    <location>
        <begin position="258"/>
        <end position="272"/>
    </location>
</feature>
<dbReference type="InterPro" id="IPR011009">
    <property type="entry name" value="Kinase-like_dom_sf"/>
</dbReference>
<evidence type="ECO:0000256" key="2">
    <source>
        <dbReference type="ARBA" id="ARBA00022679"/>
    </source>
</evidence>
<dbReference type="PROSITE" id="PS00107">
    <property type="entry name" value="PROTEIN_KINASE_ATP"/>
    <property type="match status" value="1"/>
</dbReference>
<dbReference type="PROSITE" id="PS50011">
    <property type="entry name" value="PROTEIN_KINASE_DOM"/>
    <property type="match status" value="1"/>
</dbReference>
<dbReference type="AlphaFoldDB" id="A0A6S9A7H3"/>
<sequence length="755" mass="82992">MDQLHNSPTNYYQKLQNQNTPNVAISRDEFIVNFENALAASMCASFSERTILPSPSTRRKRKLQRSNSRFLTRNYSRAQSARNSSIAIPIGPNFRGNSNLNLKSQRARTPLLTTETQSLDSKISRIVSSSGVSSVTSKSSSRNLFDSGTVTRILLNTSTQSAYAESTPKLVGPPSNRDTSLTEKKQNIHQCDAPPVKTSLAQNMIPSVTSTPLLISETKMSCTLNETPETNTPLHPPSPLQLGPHSNEEQRLFSNSKPTDRQSRDSDGKFLEKSLTPRNIKLGQSPEEISNTHQRNPKKLTLSAFRRPEVAVRLTTADPNASIHSRYNLDSPHSRVLGHGASSTVRLAVRRNDKELVAVKTLAKHDVLRCRMRRQTRKLDECEILESLKGHPNIVSLLDVFETDSDVQLVMEYCEGGELFDAIQKKRKACAEGGSGFSEAEAAHIVSQLLSALSKLHAENIVHRDVKPENVLLVSKREGETNVKLSDFGLARVLHYSAETDSDGSTVGAGVSGEASPMTPPSDIRRSRAYSRVGSHYYAAPEVGTGSGYDTAVDVYSLGVTMYILLCGTPPANEGPCVDFSDAYWGSVSESAKNLIRRMLCPDPLKRITAEEALHHDWIVQHSKRRCASPIPTACTGSVVRSPIISPTTKTLDSVRNRLFQNSSSPRIGKKRSYSCTSQDDARIRKKSVPSTATSSLLVPWVPPRPLPLSMAYLYNTVNLICRSNECTSEDDISEDESSCDSSLFQTTMTAALSV</sequence>
<dbReference type="SUPFAM" id="SSF56112">
    <property type="entry name" value="Protein kinase-like (PK-like)"/>
    <property type="match status" value="1"/>
</dbReference>
<feature type="compositionally biased region" description="Polar residues" evidence="7">
    <location>
        <begin position="224"/>
        <end position="233"/>
    </location>
</feature>
<organism evidence="9">
    <name type="scientific">Ditylum brightwellii</name>
    <dbReference type="NCBI Taxonomy" id="49249"/>
    <lineage>
        <taxon>Eukaryota</taxon>
        <taxon>Sar</taxon>
        <taxon>Stramenopiles</taxon>
        <taxon>Ochrophyta</taxon>
        <taxon>Bacillariophyta</taxon>
        <taxon>Mediophyceae</taxon>
        <taxon>Lithodesmiophycidae</taxon>
        <taxon>Lithodesmiales</taxon>
        <taxon>Lithodesmiaceae</taxon>
        <taxon>Ditylum</taxon>
    </lineage>
</organism>
<dbReference type="Pfam" id="PF00069">
    <property type="entry name" value="Pkinase"/>
    <property type="match status" value="1"/>
</dbReference>
<gene>
    <name evidence="9" type="ORF">DBRI00130_LOCUS22705</name>
</gene>
<dbReference type="GO" id="GO:0005524">
    <property type="term" value="F:ATP binding"/>
    <property type="evidence" value="ECO:0007669"/>
    <property type="project" value="UniProtKB-UniRule"/>
</dbReference>
<dbReference type="InterPro" id="IPR017441">
    <property type="entry name" value="Protein_kinase_ATP_BS"/>
</dbReference>
<evidence type="ECO:0000256" key="7">
    <source>
        <dbReference type="SAM" id="MobiDB-lite"/>
    </source>
</evidence>
<evidence type="ECO:0000256" key="6">
    <source>
        <dbReference type="PROSITE-ProRule" id="PRU10141"/>
    </source>
</evidence>
<dbReference type="GO" id="GO:0004674">
    <property type="term" value="F:protein serine/threonine kinase activity"/>
    <property type="evidence" value="ECO:0007669"/>
    <property type="project" value="UniProtKB-KW"/>
</dbReference>
<feature type="domain" description="Protein kinase" evidence="8">
    <location>
        <begin position="331"/>
        <end position="619"/>
    </location>
</feature>
<dbReference type="InterPro" id="IPR008271">
    <property type="entry name" value="Ser/Thr_kinase_AS"/>
</dbReference>
<keyword evidence="4" id="KW-0418">Kinase</keyword>
<evidence type="ECO:0000256" key="1">
    <source>
        <dbReference type="ARBA" id="ARBA00022527"/>
    </source>
</evidence>
<evidence type="ECO:0000256" key="4">
    <source>
        <dbReference type="ARBA" id="ARBA00022777"/>
    </source>
</evidence>
<dbReference type="PANTHER" id="PTHR24349">
    <property type="entry name" value="SERINE/THREONINE-PROTEIN KINASE"/>
    <property type="match status" value="1"/>
</dbReference>
<evidence type="ECO:0000259" key="8">
    <source>
        <dbReference type="PROSITE" id="PS50011"/>
    </source>
</evidence>
<evidence type="ECO:0000313" key="9">
    <source>
        <dbReference type="EMBL" id="CAE4622071.1"/>
    </source>
</evidence>
<dbReference type="EMBL" id="HBNS01028888">
    <property type="protein sequence ID" value="CAE4622071.1"/>
    <property type="molecule type" value="Transcribed_RNA"/>
</dbReference>
<keyword evidence="5 6" id="KW-0067">ATP-binding</keyword>
<dbReference type="SMART" id="SM00220">
    <property type="entry name" value="S_TKc"/>
    <property type="match status" value="1"/>
</dbReference>
<keyword evidence="3 6" id="KW-0547">Nucleotide-binding</keyword>
<dbReference type="InterPro" id="IPR050205">
    <property type="entry name" value="CDPK_Ser/Thr_kinases"/>
</dbReference>
<proteinExistence type="predicted"/>
<protein>
    <recommendedName>
        <fullName evidence="8">Protein kinase domain-containing protein</fullName>
    </recommendedName>
</protein>
<dbReference type="Gene3D" id="3.30.200.20">
    <property type="entry name" value="Phosphorylase Kinase, domain 1"/>
    <property type="match status" value="1"/>
</dbReference>
<evidence type="ECO:0000256" key="3">
    <source>
        <dbReference type="ARBA" id="ARBA00022741"/>
    </source>
</evidence>
<dbReference type="PROSITE" id="PS00108">
    <property type="entry name" value="PROTEIN_KINASE_ST"/>
    <property type="match status" value="1"/>
</dbReference>
<feature type="region of interest" description="Disordered" evidence="7">
    <location>
        <begin position="501"/>
        <end position="525"/>
    </location>
</feature>
<feature type="region of interest" description="Disordered" evidence="7">
    <location>
        <begin position="224"/>
        <end position="297"/>
    </location>
</feature>
<dbReference type="InterPro" id="IPR000719">
    <property type="entry name" value="Prot_kinase_dom"/>
</dbReference>
<dbReference type="CDD" id="cd05117">
    <property type="entry name" value="STKc_CAMK"/>
    <property type="match status" value="1"/>
</dbReference>
<keyword evidence="1" id="KW-0723">Serine/threonine-protein kinase</keyword>
<keyword evidence="2" id="KW-0808">Transferase</keyword>
<reference evidence="9" key="1">
    <citation type="submission" date="2021-01" db="EMBL/GenBank/DDBJ databases">
        <authorList>
            <person name="Corre E."/>
            <person name="Pelletier E."/>
            <person name="Niang G."/>
            <person name="Scheremetjew M."/>
            <person name="Finn R."/>
            <person name="Kale V."/>
            <person name="Holt S."/>
            <person name="Cochrane G."/>
            <person name="Meng A."/>
            <person name="Brown T."/>
            <person name="Cohen L."/>
        </authorList>
    </citation>
    <scope>NUCLEOTIDE SEQUENCE</scope>
    <source>
        <strain evidence="9">GSO104</strain>
    </source>
</reference>
<feature type="region of interest" description="Disordered" evidence="7">
    <location>
        <begin position="164"/>
        <end position="185"/>
    </location>
</feature>
<accession>A0A6S9A7H3</accession>
<feature type="binding site" evidence="6">
    <location>
        <position position="360"/>
    </location>
    <ligand>
        <name>ATP</name>
        <dbReference type="ChEBI" id="CHEBI:30616"/>
    </ligand>
</feature>
<name>A0A6S9A7H3_9STRA</name>
<dbReference type="Gene3D" id="1.10.510.10">
    <property type="entry name" value="Transferase(Phosphotransferase) domain 1"/>
    <property type="match status" value="1"/>
</dbReference>